<reference evidence="1 2" key="1">
    <citation type="submission" date="2014-04" db="EMBL/GenBank/DDBJ databases">
        <authorList>
            <consortium name="DOE Joint Genome Institute"/>
            <person name="Kuo A."/>
            <person name="Zuccaro A."/>
            <person name="Kohler A."/>
            <person name="Nagy L.G."/>
            <person name="Floudas D."/>
            <person name="Copeland A."/>
            <person name="Barry K.W."/>
            <person name="Cichocki N."/>
            <person name="Veneault-Fourrey C."/>
            <person name="LaButti K."/>
            <person name="Lindquist E.A."/>
            <person name="Lipzen A."/>
            <person name="Lundell T."/>
            <person name="Morin E."/>
            <person name="Murat C."/>
            <person name="Sun H."/>
            <person name="Tunlid A."/>
            <person name="Henrissat B."/>
            <person name="Grigoriev I.V."/>
            <person name="Hibbett D.S."/>
            <person name="Martin F."/>
            <person name="Nordberg H.P."/>
            <person name="Cantor M.N."/>
            <person name="Hua S.X."/>
        </authorList>
    </citation>
    <scope>NUCLEOTIDE SEQUENCE [LARGE SCALE GENOMIC DNA]</scope>
    <source>
        <strain evidence="1 2">MAFF 305830</strain>
    </source>
</reference>
<dbReference type="Gene3D" id="1.20.1280.50">
    <property type="match status" value="1"/>
</dbReference>
<proteinExistence type="predicted"/>
<keyword evidence="2" id="KW-1185">Reference proteome</keyword>
<dbReference type="AlphaFoldDB" id="A0A0C3AT55"/>
<gene>
    <name evidence="1" type="ORF">M408DRAFT_28105</name>
</gene>
<dbReference type="HOGENOM" id="CLU_523941_0_0_1"/>
<accession>A0A0C3AT55</accession>
<organism evidence="1 2">
    <name type="scientific">Serendipita vermifera MAFF 305830</name>
    <dbReference type="NCBI Taxonomy" id="933852"/>
    <lineage>
        <taxon>Eukaryota</taxon>
        <taxon>Fungi</taxon>
        <taxon>Dikarya</taxon>
        <taxon>Basidiomycota</taxon>
        <taxon>Agaricomycotina</taxon>
        <taxon>Agaricomycetes</taxon>
        <taxon>Sebacinales</taxon>
        <taxon>Serendipitaceae</taxon>
        <taxon>Serendipita</taxon>
    </lineage>
</organism>
<reference evidence="2" key="2">
    <citation type="submission" date="2015-01" db="EMBL/GenBank/DDBJ databases">
        <title>Evolutionary Origins and Diversification of the Mycorrhizal Mutualists.</title>
        <authorList>
            <consortium name="DOE Joint Genome Institute"/>
            <consortium name="Mycorrhizal Genomics Consortium"/>
            <person name="Kohler A."/>
            <person name="Kuo A."/>
            <person name="Nagy L.G."/>
            <person name="Floudas D."/>
            <person name="Copeland A."/>
            <person name="Barry K.W."/>
            <person name="Cichocki N."/>
            <person name="Veneault-Fourrey C."/>
            <person name="LaButti K."/>
            <person name="Lindquist E.A."/>
            <person name="Lipzen A."/>
            <person name="Lundell T."/>
            <person name="Morin E."/>
            <person name="Murat C."/>
            <person name="Riley R."/>
            <person name="Ohm R."/>
            <person name="Sun H."/>
            <person name="Tunlid A."/>
            <person name="Henrissat B."/>
            <person name="Grigoriev I.V."/>
            <person name="Hibbett D.S."/>
            <person name="Martin F."/>
        </authorList>
    </citation>
    <scope>NUCLEOTIDE SEQUENCE [LARGE SCALE GENOMIC DNA]</scope>
    <source>
        <strain evidence="2">MAFF 305830</strain>
    </source>
</reference>
<evidence type="ECO:0000313" key="2">
    <source>
        <dbReference type="Proteomes" id="UP000054097"/>
    </source>
</evidence>
<dbReference type="STRING" id="933852.A0A0C3AT55"/>
<evidence type="ECO:0000313" key="1">
    <source>
        <dbReference type="EMBL" id="KIM23199.1"/>
    </source>
</evidence>
<dbReference type="EMBL" id="KN824341">
    <property type="protein sequence ID" value="KIM23199.1"/>
    <property type="molecule type" value="Genomic_DNA"/>
</dbReference>
<name>A0A0C3AT55_SERVB</name>
<sequence>MEEGTFLHAHNRTLLEKSRKIAEETRALVTEYLAQGEMLAQREKRLRDQLMDIEFQRLRLNDMLEDARASLVRMESNVHHLQCALSPIRTMPSEILLRIFHHIVLRGEAYIRTEFRDWHGIEPFTTPVLLSSVCSHWRAVVKQNAKLWDYIHVKAPTLHDAEQQGKKKDIHLQSIRHWMAFGKQDRQSLFVDEYHPMTKSKVYTALKSSSPSWKSITIAISNDDPSVHWELGKMQASDVSIYVSRAFPGIDSIIPLLRYATNLTLTGTLPRWGDMPWTSLRTLSLLSFAGESDLKMLEFGAQELRCILNAAIHLEELMLNFLVADNTSEMEEQAKVQHQALRSFSFHLNHLRIDGSLFGMQISAPRLEHINILSTDATNFDESLTQIEAFKHSTSVVINEIEIHEVPTIVRFLRCLPKVTGIDVQGPNIDALFTLINGFYTHVPPRYATVPLLKLTKVTMDQTDIRGKTLVEMLETRLAQLEGGFGWISAITDVVLWDADNVTPKEWRQINTLLESGRMASLPDPAAMQLS</sequence>
<dbReference type="OrthoDB" id="3365698at2759"/>
<dbReference type="Proteomes" id="UP000054097">
    <property type="component" value="Unassembled WGS sequence"/>
</dbReference>
<protein>
    <submittedName>
        <fullName evidence="1">Uncharacterized protein</fullName>
    </submittedName>
</protein>